<evidence type="ECO:0000313" key="1">
    <source>
        <dbReference type="EMBL" id="JAD65524.1"/>
    </source>
</evidence>
<accession>A0A0A9BNJ8</accession>
<dbReference type="AlphaFoldDB" id="A0A0A9BNJ8"/>
<organism evidence="1">
    <name type="scientific">Arundo donax</name>
    <name type="common">Giant reed</name>
    <name type="synonym">Donax arundinaceus</name>
    <dbReference type="NCBI Taxonomy" id="35708"/>
    <lineage>
        <taxon>Eukaryota</taxon>
        <taxon>Viridiplantae</taxon>
        <taxon>Streptophyta</taxon>
        <taxon>Embryophyta</taxon>
        <taxon>Tracheophyta</taxon>
        <taxon>Spermatophyta</taxon>
        <taxon>Magnoliopsida</taxon>
        <taxon>Liliopsida</taxon>
        <taxon>Poales</taxon>
        <taxon>Poaceae</taxon>
        <taxon>PACMAD clade</taxon>
        <taxon>Arundinoideae</taxon>
        <taxon>Arundineae</taxon>
        <taxon>Arundo</taxon>
    </lineage>
</organism>
<dbReference type="EMBL" id="GBRH01232371">
    <property type="protein sequence ID" value="JAD65524.1"/>
    <property type="molecule type" value="Transcribed_RNA"/>
</dbReference>
<protein>
    <submittedName>
        <fullName evidence="1">Uncharacterized protein</fullName>
    </submittedName>
</protein>
<sequence length="95" mass="10597">MARKERAMTTSLMRGRRAWCSCRHMPAKPTAWFSSVAAGPCIAITSRGSTSSCWNLLGDELQQRHPEAVHVRLGAELPCPQVLRRAVPVRAHHPR</sequence>
<proteinExistence type="predicted"/>
<reference evidence="1" key="1">
    <citation type="submission" date="2014-09" db="EMBL/GenBank/DDBJ databases">
        <authorList>
            <person name="Magalhaes I.L.F."/>
            <person name="Oliveira U."/>
            <person name="Santos F.R."/>
            <person name="Vidigal T.H.D.A."/>
            <person name="Brescovit A.D."/>
            <person name="Santos A.J."/>
        </authorList>
    </citation>
    <scope>NUCLEOTIDE SEQUENCE</scope>
    <source>
        <tissue evidence="1">Shoot tissue taken approximately 20 cm above the soil surface</tissue>
    </source>
</reference>
<reference evidence="1" key="2">
    <citation type="journal article" date="2015" name="Data Brief">
        <title>Shoot transcriptome of the giant reed, Arundo donax.</title>
        <authorList>
            <person name="Barrero R.A."/>
            <person name="Guerrero F.D."/>
            <person name="Moolhuijzen P."/>
            <person name="Goolsby J.A."/>
            <person name="Tidwell J."/>
            <person name="Bellgard S.E."/>
            <person name="Bellgard M.I."/>
        </authorList>
    </citation>
    <scope>NUCLEOTIDE SEQUENCE</scope>
    <source>
        <tissue evidence="1">Shoot tissue taken approximately 20 cm above the soil surface</tissue>
    </source>
</reference>
<name>A0A0A9BNJ8_ARUDO</name>